<dbReference type="EMBL" id="BQNB010014215">
    <property type="protein sequence ID" value="GJT25449.1"/>
    <property type="molecule type" value="Genomic_DNA"/>
</dbReference>
<dbReference type="Proteomes" id="UP001151760">
    <property type="component" value="Unassembled WGS sequence"/>
</dbReference>
<evidence type="ECO:0000256" key="1">
    <source>
        <dbReference type="SAM" id="MobiDB-lite"/>
    </source>
</evidence>
<sequence>MHKEAQQAADGPTSLGATSEEGAHPQLSSGHDASAGSTTKADPRNSAPNDSIPSQQNQTKSAGDGLKTAHTDSGTNEESRADEISKKIKLEDLSNLLKDIRSAFFTPDSPQDQPIIVLDESEKQEEVEKIKTLMLLLMMYLKTLQSHILHIQNQLKFKS</sequence>
<keyword evidence="3" id="KW-1185">Reference proteome</keyword>
<reference evidence="2" key="2">
    <citation type="submission" date="2022-01" db="EMBL/GenBank/DDBJ databases">
        <authorList>
            <person name="Yamashiro T."/>
            <person name="Shiraishi A."/>
            <person name="Satake H."/>
            <person name="Nakayama K."/>
        </authorList>
    </citation>
    <scope>NUCLEOTIDE SEQUENCE</scope>
</reference>
<evidence type="ECO:0000313" key="2">
    <source>
        <dbReference type="EMBL" id="GJT25449.1"/>
    </source>
</evidence>
<feature type="region of interest" description="Disordered" evidence="1">
    <location>
        <begin position="1"/>
        <end position="87"/>
    </location>
</feature>
<organism evidence="2 3">
    <name type="scientific">Tanacetum coccineum</name>
    <dbReference type="NCBI Taxonomy" id="301880"/>
    <lineage>
        <taxon>Eukaryota</taxon>
        <taxon>Viridiplantae</taxon>
        <taxon>Streptophyta</taxon>
        <taxon>Embryophyta</taxon>
        <taxon>Tracheophyta</taxon>
        <taxon>Spermatophyta</taxon>
        <taxon>Magnoliopsida</taxon>
        <taxon>eudicotyledons</taxon>
        <taxon>Gunneridae</taxon>
        <taxon>Pentapetalae</taxon>
        <taxon>asterids</taxon>
        <taxon>campanulids</taxon>
        <taxon>Asterales</taxon>
        <taxon>Asteraceae</taxon>
        <taxon>Asteroideae</taxon>
        <taxon>Anthemideae</taxon>
        <taxon>Anthemidinae</taxon>
        <taxon>Tanacetum</taxon>
    </lineage>
</organism>
<feature type="compositionally biased region" description="Basic and acidic residues" evidence="1">
    <location>
        <begin position="77"/>
        <end position="87"/>
    </location>
</feature>
<protein>
    <submittedName>
        <fullName evidence="2">Uncharacterized protein</fullName>
    </submittedName>
</protein>
<name>A0ABQ5CKQ8_9ASTR</name>
<accession>A0ABQ5CKQ8</accession>
<evidence type="ECO:0000313" key="3">
    <source>
        <dbReference type="Proteomes" id="UP001151760"/>
    </source>
</evidence>
<proteinExistence type="predicted"/>
<reference evidence="2" key="1">
    <citation type="journal article" date="2022" name="Int. J. Mol. Sci.">
        <title>Draft Genome of Tanacetum Coccineum: Genomic Comparison of Closely Related Tanacetum-Family Plants.</title>
        <authorList>
            <person name="Yamashiro T."/>
            <person name="Shiraishi A."/>
            <person name="Nakayama K."/>
            <person name="Satake H."/>
        </authorList>
    </citation>
    <scope>NUCLEOTIDE SEQUENCE</scope>
</reference>
<feature type="compositionally biased region" description="Polar residues" evidence="1">
    <location>
        <begin position="26"/>
        <end position="61"/>
    </location>
</feature>
<gene>
    <name evidence="2" type="ORF">Tco_0895386</name>
</gene>
<comment type="caution">
    <text evidence="2">The sequence shown here is derived from an EMBL/GenBank/DDBJ whole genome shotgun (WGS) entry which is preliminary data.</text>
</comment>